<sequence length="123" mass="13219">MHPHGMSLNGSASDRRRLQVIVADPGSLEGVMSGDGLGTSAIMAETDKSKTSVCRSQERFMRECFDGLLRDRSRSPGRAPVPPKHVAEIVRLTQATPPHEAAHWTLRAMSTVAGIEASTVQGI</sequence>
<reference evidence="1" key="3">
    <citation type="submission" date="2016-06" db="EMBL/GenBank/DDBJ databases">
        <authorList>
            <person name="Kjaerup R.B."/>
            <person name="Dalgaard T.S."/>
            <person name="Juul-Madsen H.R."/>
        </authorList>
    </citation>
    <scope>NUCLEOTIDE SEQUENCE</scope>
    <source>
        <strain evidence="1">R7ANS::ICEMlSym2042</strain>
    </source>
</reference>
<dbReference type="AlphaFoldDB" id="A0A1A5IS27"/>
<comment type="caution">
    <text evidence="1">The sequence shown here is derived from an EMBL/GenBank/DDBJ whole genome shotgun (WGS) entry which is preliminary data.</text>
</comment>
<evidence type="ECO:0000313" key="3">
    <source>
        <dbReference type="Proteomes" id="UP000093737"/>
    </source>
</evidence>
<evidence type="ECO:0000313" key="2">
    <source>
        <dbReference type="EMBL" id="OBQ59012.1"/>
    </source>
</evidence>
<gene>
    <name evidence="2" type="ORF">A8145_25450</name>
    <name evidence="1" type="ORF">BAE39_00090</name>
</gene>
<evidence type="ECO:0000313" key="1">
    <source>
        <dbReference type="EMBL" id="OBP82039.1"/>
    </source>
</evidence>
<dbReference type="Proteomes" id="UP000093748">
    <property type="component" value="Unassembled WGS sequence"/>
</dbReference>
<evidence type="ECO:0008006" key="5">
    <source>
        <dbReference type="Google" id="ProtNLM"/>
    </source>
</evidence>
<reference evidence="4" key="2">
    <citation type="submission" date="2016-06" db="EMBL/GenBank/DDBJ databases">
        <title>NZP2037 Pacbio-Illumina hybrid assembly.</title>
        <authorList>
            <person name="Ramsay J.P."/>
        </authorList>
    </citation>
    <scope>NUCLEOTIDE SEQUENCE [LARGE SCALE GENOMIC DNA]</scope>
    <source>
        <strain evidence="4">R7ANS::ICEMlSym2042</strain>
    </source>
</reference>
<name>A0A1A5IS27_RHILI</name>
<proteinExistence type="predicted"/>
<dbReference type="EMBL" id="LYTK01000023">
    <property type="protein sequence ID" value="OBQ59012.1"/>
    <property type="molecule type" value="Genomic_DNA"/>
</dbReference>
<evidence type="ECO:0000313" key="4">
    <source>
        <dbReference type="Proteomes" id="UP000093748"/>
    </source>
</evidence>
<dbReference type="Proteomes" id="UP000093737">
    <property type="component" value="Unassembled WGS sequence"/>
</dbReference>
<protein>
    <recommendedName>
        <fullName evidence="5">Helix-turn-helix domain-containing protein</fullName>
    </recommendedName>
</protein>
<reference evidence="2 3" key="1">
    <citation type="submission" date="2016-05" db="EMBL/GenBank/DDBJ databases">
        <authorList>
            <person name="Ramsay J.P."/>
        </authorList>
    </citation>
    <scope>NUCLEOTIDE SEQUENCE [LARGE SCALE GENOMIC DNA]</scope>
    <source>
        <strain evidence="2 3">NZP2042</strain>
    </source>
</reference>
<dbReference type="EMBL" id="LZTJ01000001">
    <property type="protein sequence ID" value="OBP82039.1"/>
    <property type="molecule type" value="Genomic_DNA"/>
</dbReference>
<accession>A0A1A5IS27</accession>
<organism evidence="1 4">
    <name type="scientific">Rhizobium loti</name>
    <name type="common">Mesorhizobium loti</name>
    <dbReference type="NCBI Taxonomy" id="381"/>
    <lineage>
        <taxon>Bacteria</taxon>
        <taxon>Pseudomonadati</taxon>
        <taxon>Pseudomonadota</taxon>
        <taxon>Alphaproteobacteria</taxon>
        <taxon>Hyphomicrobiales</taxon>
        <taxon>Phyllobacteriaceae</taxon>
        <taxon>Mesorhizobium</taxon>
    </lineage>
</organism>